<dbReference type="SUPFAM" id="SSF51338">
    <property type="entry name" value="Composite domain of metallo-dependent hydrolases"/>
    <property type="match status" value="1"/>
</dbReference>
<dbReference type="InterPro" id="IPR011059">
    <property type="entry name" value="Metal-dep_hydrolase_composite"/>
</dbReference>
<gene>
    <name evidence="1" type="ORF">S01H1_67569</name>
</gene>
<dbReference type="GO" id="GO:0016810">
    <property type="term" value="F:hydrolase activity, acting on carbon-nitrogen (but not peptide) bonds"/>
    <property type="evidence" value="ECO:0007669"/>
    <property type="project" value="InterPro"/>
</dbReference>
<proteinExistence type="predicted"/>
<sequence>MGTVEVGKLADLIVVSANPLEDISNIRKLKLVLKGGKLVETREPEGLTDFWELFFF</sequence>
<dbReference type="AlphaFoldDB" id="X0YSE9"/>
<organism evidence="1">
    <name type="scientific">marine sediment metagenome</name>
    <dbReference type="NCBI Taxonomy" id="412755"/>
    <lineage>
        <taxon>unclassified sequences</taxon>
        <taxon>metagenomes</taxon>
        <taxon>ecological metagenomes</taxon>
    </lineage>
</organism>
<dbReference type="Gene3D" id="2.30.40.10">
    <property type="entry name" value="Urease, subunit C, domain 1"/>
    <property type="match status" value="1"/>
</dbReference>
<evidence type="ECO:0000313" key="1">
    <source>
        <dbReference type="EMBL" id="GAG39606.1"/>
    </source>
</evidence>
<dbReference type="EMBL" id="BARS01044763">
    <property type="protein sequence ID" value="GAG39606.1"/>
    <property type="molecule type" value="Genomic_DNA"/>
</dbReference>
<name>X0YSE9_9ZZZZ</name>
<protein>
    <recommendedName>
        <fullName evidence="2">Amidohydrolase-related domain-containing protein</fullName>
    </recommendedName>
</protein>
<evidence type="ECO:0008006" key="2">
    <source>
        <dbReference type="Google" id="ProtNLM"/>
    </source>
</evidence>
<comment type="caution">
    <text evidence="1">The sequence shown here is derived from an EMBL/GenBank/DDBJ whole genome shotgun (WGS) entry which is preliminary data.</text>
</comment>
<accession>X0YSE9</accession>
<reference evidence="1" key="1">
    <citation type="journal article" date="2014" name="Front. Microbiol.">
        <title>High frequency of phylogenetically diverse reductive dehalogenase-homologous genes in deep subseafloor sedimentary metagenomes.</title>
        <authorList>
            <person name="Kawai M."/>
            <person name="Futagami T."/>
            <person name="Toyoda A."/>
            <person name="Takaki Y."/>
            <person name="Nishi S."/>
            <person name="Hori S."/>
            <person name="Arai W."/>
            <person name="Tsubouchi T."/>
            <person name="Morono Y."/>
            <person name="Uchiyama I."/>
            <person name="Ito T."/>
            <person name="Fujiyama A."/>
            <person name="Inagaki F."/>
            <person name="Takami H."/>
        </authorList>
    </citation>
    <scope>NUCLEOTIDE SEQUENCE</scope>
    <source>
        <strain evidence="1">Expedition CK06-06</strain>
    </source>
</reference>